<dbReference type="InterPro" id="IPR016181">
    <property type="entry name" value="Acyl_CoA_acyltransferase"/>
</dbReference>
<organism evidence="2 3">
    <name type="scientific">Metasolibacillus meyeri</name>
    <dbReference type="NCBI Taxonomy" id="1071052"/>
    <lineage>
        <taxon>Bacteria</taxon>
        <taxon>Bacillati</taxon>
        <taxon>Bacillota</taxon>
        <taxon>Bacilli</taxon>
        <taxon>Bacillales</taxon>
        <taxon>Caryophanaceae</taxon>
        <taxon>Metasolibacillus</taxon>
    </lineage>
</organism>
<dbReference type="InterPro" id="IPR000182">
    <property type="entry name" value="GNAT_dom"/>
</dbReference>
<reference evidence="2 3" key="1">
    <citation type="submission" date="2023-03" db="EMBL/GenBank/DDBJ databases">
        <title>Bacillus Genome Sequencing.</title>
        <authorList>
            <person name="Dunlap C."/>
        </authorList>
    </citation>
    <scope>NUCLEOTIDE SEQUENCE [LARGE SCALE GENOMIC DNA]</scope>
    <source>
        <strain evidence="2 3">B-59205</strain>
    </source>
</reference>
<evidence type="ECO:0000313" key="3">
    <source>
        <dbReference type="Proteomes" id="UP001344888"/>
    </source>
</evidence>
<dbReference type="Gene3D" id="3.40.630.30">
    <property type="match status" value="1"/>
</dbReference>
<comment type="caution">
    <text evidence="2">The sequence shown here is derived from an EMBL/GenBank/DDBJ whole genome shotgun (WGS) entry which is preliminary data.</text>
</comment>
<name>A0AAW9NST8_9BACL</name>
<evidence type="ECO:0000259" key="1">
    <source>
        <dbReference type="PROSITE" id="PS51186"/>
    </source>
</evidence>
<accession>A0AAW9NST8</accession>
<proteinExistence type="predicted"/>
<protein>
    <submittedName>
        <fullName evidence="2">GNAT family N-acetyltransferase</fullName>
    </submittedName>
</protein>
<dbReference type="EMBL" id="JARSFG010000035">
    <property type="protein sequence ID" value="MEC1180570.1"/>
    <property type="molecule type" value="Genomic_DNA"/>
</dbReference>
<dbReference type="PROSITE" id="PS51186">
    <property type="entry name" value="GNAT"/>
    <property type="match status" value="1"/>
</dbReference>
<dbReference type="Proteomes" id="UP001344888">
    <property type="component" value="Unassembled WGS sequence"/>
</dbReference>
<gene>
    <name evidence="2" type="ORF">P9B03_19085</name>
</gene>
<dbReference type="RefSeq" id="WP_326125132.1">
    <property type="nucleotide sequence ID" value="NZ_JARSFG010000035.1"/>
</dbReference>
<dbReference type="Pfam" id="PF00583">
    <property type="entry name" value="Acetyltransf_1"/>
    <property type="match status" value="1"/>
</dbReference>
<dbReference type="GO" id="GO:0016747">
    <property type="term" value="F:acyltransferase activity, transferring groups other than amino-acyl groups"/>
    <property type="evidence" value="ECO:0007669"/>
    <property type="project" value="InterPro"/>
</dbReference>
<keyword evidence="3" id="KW-1185">Reference proteome</keyword>
<dbReference type="AlphaFoldDB" id="A0AAW9NST8"/>
<dbReference type="SUPFAM" id="SSF55729">
    <property type="entry name" value="Acyl-CoA N-acyltransferases (Nat)"/>
    <property type="match status" value="1"/>
</dbReference>
<feature type="domain" description="N-acetyltransferase" evidence="1">
    <location>
        <begin position="1"/>
        <end position="89"/>
    </location>
</feature>
<sequence length="98" mass="10950">MATALLNGKKSYFIWHIMIAKGYQGKGYGKLAFEKMLMDIETMPDGEAEYVTLFYHTSNVKAKTLYASFGFVDTGIIQDHSMLTIKKLDGTITASLVE</sequence>
<evidence type="ECO:0000313" key="2">
    <source>
        <dbReference type="EMBL" id="MEC1180570.1"/>
    </source>
</evidence>